<organism evidence="1">
    <name type="scientific">Anguilla anguilla</name>
    <name type="common">European freshwater eel</name>
    <name type="synonym">Muraena anguilla</name>
    <dbReference type="NCBI Taxonomy" id="7936"/>
    <lineage>
        <taxon>Eukaryota</taxon>
        <taxon>Metazoa</taxon>
        <taxon>Chordata</taxon>
        <taxon>Craniata</taxon>
        <taxon>Vertebrata</taxon>
        <taxon>Euteleostomi</taxon>
        <taxon>Actinopterygii</taxon>
        <taxon>Neopterygii</taxon>
        <taxon>Teleostei</taxon>
        <taxon>Anguilliformes</taxon>
        <taxon>Anguillidae</taxon>
        <taxon>Anguilla</taxon>
    </lineage>
</organism>
<protein>
    <submittedName>
        <fullName evidence="1">Uncharacterized protein</fullName>
    </submittedName>
</protein>
<name>A0A0E9PVW9_ANGAN</name>
<dbReference type="AlphaFoldDB" id="A0A0E9PVW9"/>
<sequence>MSKSRNKPCRQAAVITDIQNINYTH</sequence>
<dbReference type="EMBL" id="GBXM01100160">
    <property type="protein sequence ID" value="JAH08417.1"/>
    <property type="molecule type" value="Transcribed_RNA"/>
</dbReference>
<reference evidence="1" key="1">
    <citation type="submission" date="2014-11" db="EMBL/GenBank/DDBJ databases">
        <authorList>
            <person name="Amaro Gonzalez C."/>
        </authorList>
    </citation>
    <scope>NUCLEOTIDE SEQUENCE</scope>
</reference>
<reference evidence="1" key="2">
    <citation type="journal article" date="2015" name="Fish Shellfish Immunol.">
        <title>Early steps in the European eel (Anguilla anguilla)-Vibrio vulnificus interaction in the gills: Role of the RtxA13 toxin.</title>
        <authorList>
            <person name="Callol A."/>
            <person name="Pajuelo D."/>
            <person name="Ebbesson L."/>
            <person name="Teles M."/>
            <person name="MacKenzie S."/>
            <person name="Amaro C."/>
        </authorList>
    </citation>
    <scope>NUCLEOTIDE SEQUENCE</scope>
</reference>
<accession>A0A0E9PVW9</accession>
<evidence type="ECO:0000313" key="1">
    <source>
        <dbReference type="EMBL" id="JAH08417.1"/>
    </source>
</evidence>
<proteinExistence type="predicted"/>